<keyword evidence="7" id="KW-1015">Disulfide bond</keyword>
<dbReference type="PIRSF" id="PIRSF001134">
    <property type="entry name" value="Streptogrisin"/>
    <property type="match status" value="1"/>
</dbReference>
<comment type="similarity">
    <text evidence="1">Belongs to the peptidase S1 family.</text>
</comment>
<dbReference type="InterPro" id="IPR037295">
    <property type="entry name" value="Alpha-lytic_protease_prodomain"/>
</dbReference>
<reference evidence="9 10" key="1">
    <citation type="submission" date="2021-03" db="EMBL/GenBank/DDBJ databases">
        <title>Complete genome of Streptomyces formicae strain 1H-GS9 (DSM 100524).</title>
        <authorList>
            <person name="Atanasov K.E."/>
            <person name="Altabella T."/>
            <person name="Ferrer A."/>
        </authorList>
    </citation>
    <scope>NUCLEOTIDE SEQUENCE [LARGE SCALE GENOMIC DNA]</scope>
    <source>
        <strain evidence="9 10">1H-GS9</strain>
    </source>
</reference>
<keyword evidence="2" id="KW-0645">Protease</keyword>
<dbReference type="Gene3D" id="2.40.10.10">
    <property type="entry name" value="Trypsin-like serine proteases"/>
    <property type="match status" value="1"/>
</dbReference>
<dbReference type="InterPro" id="IPR001316">
    <property type="entry name" value="Pept_S1A_streptogrisin"/>
</dbReference>
<evidence type="ECO:0000259" key="8">
    <source>
        <dbReference type="Pfam" id="PF02983"/>
    </source>
</evidence>
<dbReference type="InterPro" id="IPR043504">
    <property type="entry name" value="Peptidase_S1_PA_chymotrypsin"/>
</dbReference>
<dbReference type="EMBL" id="CP071872">
    <property type="protein sequence ID" value="UNM12505.1"/>
    <property type="molecule type" value="Genomic_DNA"/>
</dbReference>
<dbReference type="SUPFAM" id="SSF50494">
    <property type="entry name" value="Trypsin-like serine proteases"/>
    <property type="match status" value="1"/>
</dbReference>
<feature type="domain" description="Peptidase S1A alpha-lytic prodomain" evidence="8">
    <location>
        <begin position="74"/>
        <end position="128"/>
    </location>
</feature>
<dbReference type="Proteomes" id="UP000828924">
    <property type="component" value="Chromosome"/>
</dbReference>
<accession>A0ABY3WK41</accession>
<keyword evidence="3" id="KW-0732">Signal</keyword>
<dbReference type="Gene3D" id="3.30.300.50">
    <property type="match status" value="2"/>
</dbReference>
<evidence type="ECO:0000313" key="9">
    <source>
        <dbReference type="EMBL" id="UNM12505.1"/>
    </source>
</evidence>
<gene>
    <name evidence="9" type="ORF">J4032_14030</name>
</gene>
<keyword evidence="10" id="KW-1185">Reference proteome</keyword>
<protein>
    <submittedName>
        <fullName evidence="9">S1 family peptidase</fullName>
    </submittedName>
</protein>
<dbReference type="InterPro" id="IPR009003">
    <property type="entry name" value="Peptidase_S1_PA"/>
</dbReference>
<evidence type="ECO:0000256" key="4">
    <source>
        <dbReference type="ARBA" id="ARBA00022801"/>
    </source>
</evidence>
<dbReference type="InterPro" id="IPR035070">
    <property type="entry name" value="Streptogrisin_prodomain"/>
</dbReference>
<evidence type="ECO:0000313" key="10">
    <source>
        <dbReference type="Proteomes" id="UP000828924"/>
    </source>
</evidence>
<sequence length="246" mass="25928">MQRDLGLTEPQARERLAREKAAFAVEEKAERAAGSSYAGSWFDADSGKLTVAVSDRQKADAVRDTGAAVRIVRHSAAQLDAARKRIDALGAPAGVSNWYVDPEANTVVVGVVESKQKDPRVRAFLDRAQGAGPVRAETVPQAPVTHAAGVVGGDPYCTGNVRCSIGFSVHGGFVTAGHCGGPGSFVRGWDGSDMGWFQGSSFPGDDFRACRSDLAGLACPGTHICRSPWALRAREVPPVVSRQCPP</sequence>
<keyword evidence="5" id="KW-0720">Serine protease</keyword>
<evidence type="ECO:0000256" key="3">
    <source>
        <dbReference type="ARBA" id="ARBA00022729"/>
    </source>
</evidence>
<evidence type="ECO:0000256" key="7">
    <source>
        <dbReference type="ARBA" id="ARBA00023157"/>
    </source>
</evidence>
<evidence type="ECO:0000256" key="1">
    <source>
        <dbReference type="ARBA" id="ARBA00007664"/>
    </source>
</evidence>
<organism evidence="9 10">
    <name type="scientific">Streptomyces formicae</name>
    <dbReference type="NCBI Taxonomy" id="1616117"/>
    <lineage>
        <taxon>Bacteria</taxon>
        <taxon>Bacillati</taxon>
        <taxon>Actinomycetota</taxon>
        <taxon>Actinomycetes</taxon>
        <taxon>Kitasatosporales</taxon>
        <taxon>Streptomycetaceae</taxon>
        <taxon>Streptomyces</taxon>
    </lineage>
</organism>
<keyword evidence="6" id="KW-0865">Zymogen</keyword>
<evidence type="ECO:0000256" key="6">
    <source>
        <dbReference type="ARBA" id="ARBA00023145"/>
    </source>
</evidence>
<evidence type="ECO:0000256" key="2">
    <source>
        <dbReference type="ARBA" id="ARBA00022670"/>
    </source>
</evidence>
<dbReference type="InterPro" id="IPR004236">
    <property type="entry name" value="Pept_S1_alpha_lytic"/>
</dbReference>
<dbReference type="Pfam" id="PF02983">
    <property type="entry name" value="Pro_Al_protease"/>
    <property type="match status" value="1"/>
</dbReference>
<dbReference type="SUPFAM" id="SSF54806">
    <property type="entry name" value="Alpha-lytic protease prodomain"/>
    <property type="match status" value="1"/>
</dbReference>
<evidence type="ECO:0000256" key="5">
    <source>
        <dbReference type="ARBA" id="ARBA00022825"/>
    </source>
</evidence>
<name>A0ABY3WK41_9ACTN</name>
<keyword evidence="4" id="KW-0378">Hydrolase</keyword>
<proteinExistence type="inferred from homology"/>